<protein>
    <submittedName>
        <fullName evidence="2">DUF1801 domain-containing protein</fullName>
    </submittedName>
</protein>
<comment type="caution">
    <text evidence="2">The sequence shown here is derived from an EMBL/GenBank/DDBJ whole genome shotgun (WGS) entry which is preliminary data.</text>
</comment>
<dbReference type="AlphaFoldDB" id="A0A4R4K7M1"/>
<dbReference type="SUPFAM" id="SSF159888">
    <property type="entry name" value="YdhG-like"/>
    <property type="match status" value="1"/>
</dbReference>
<dbReference type="InterPro" id="IPR014922">
    <property type="entry name" value="YdhG-like"/>
</dbReference>
<evidence type="ECO:0000259" key="1">
    <source>
        <dbReference type="Pfam" id="PF08818"/>
    </source>
</evidence>
<dbReference type="Pfam" id="PF08818">
    <property type="entry name" value="DUF1801"/>
    <property type="match status" value="1"/>
</dbReference>
<gene>
    <name evidence="2" type="ORF">EZE20_17390</name>
</gene>
<sequence>MTTVEFLKSYDPKVQEICLHLREIARELLNDSEEILFAGWKNFSYGTADSRADKDLIIYIAPFEESINLGFYRGANLPDKKKLLKGTGKLLRHLKIKSMADYDISDIEQLIFEAKTKRQGTK</sequence>
<reference evidence="2 3" key="1">
    <citation type="submission" date="2019-02" db="EMBL/GenBank/DDBJ databases">
        <title>Arundinibacter roseus gen. nov., sp. nov., a new member of the family Cytophagaceae.</title>
        <authorList>
            <person name="Szuroczki S."/>
            <person name="Khayer B."/>
            <person name="Sproer C."/>
            <person name="Toumi M."/>
            <person name="Szabo A."/>
            <person name="Felfoldi T."/>
            <person name="Schumann P."/>
            <person name="Toth E."/>
        </authorList>
    </citation>
    <scope>NUCLEOTIDE SEQUENCE [LARGE SCALE GENOMIC DNA]</scope>
    <source>
        <strain evidence="2 3">DMA-k-7a</strain>
    </source>
</reference>
<evidence type="ECO:0000313" key="3">
    <source>
        <dbReference type="Proteomes" id="UP000295706"/>
    </source>
</evidence>
<dbReference type="EMBL" id="SMJU01000011">
    <property type="protein sequence ID" value="TDB62712.1"/>
    <property type="molecule type" value="Genomic_DNA"/>
</dbReference>
<evidence type="ECO:0000313" key="2">
    <source>
        <dbReference type="EMBL" id="TDB62712.1"/>
    </source>
</evidence>
<keyword evidence="3" id="KW-1185">Reference proteome</keyword>
<organism evidence="2 3">
    <name type="scientific">Arundinibacter roseus</name>
    <dbReference type="NCBI Taxonomy" id="2070510"/>
    <lineage>
        <taxon>Bacteria</taxon>
        <taxon>Pseudomonadati</taxon>
        <taxon>Bacteroidota</taxon>
        <taxon>Cytophagia</taxon>
        <taxon>Cytophagales</taxon>
        <taxon>Spirosomataceae</taxon>
        <taxon>Arundinibacter</taxon>
    </lineage>
</organism>
<accession>A0A4R4K7M1</accession>
<feature type="domain" description="YdhG-like" evidence="1">
    <location>
        <begin position="15"/>
        <end position="114"/>
    </location>
</feature>
<dbReference type="Proteomes" id="UP000295706">
    <property type="component" value="Unassembled WGS sequence"/>
</dbReference>
<proteinExistence type="predicted"/>
<name>A0A4R4K7M1_9BACT</name>
<dbReference type="RefSeq" id="WP_132120011.1">
    <property type="nucleotide sequence ID" value="NZ_SMJU01000011.1"/>
</dbReference>